<name>A0AAD7XTP7_9FUNG</name>
<accession>A0AAD7XTP7</accession>
<keyword evidence="3" id="KW-1185">Reference proteome</keyword>
<dbReference type="GeneID" id="83219245"/>
<dbReference type="AlphaFoldDB" id="A0AAD7XTP7"/>
<feature type="compositionally biased region" description="Gly residues" evidence="1">
    <location>
        <begin position="131"/>
        <end position="156"/>
    </location>
</feature>
<feature type="compositionally biased region" description="Low complexity" evidence="1">
    <location>
        <begin position="723"/>
        <end position="734"/>
    </location>
</feature>
<proteinExistence type="predicted"/>
<evidence type="ECO:0000313" key="3">
    <source>
        <dbReference type="Proteomes" id="UP001234581"/>
    </source>
</evidence>
<comment type="caution">
    <text evidence="2">The sequence shown here is derived from an EMBL/GenBank/DDBJ whole genome shotgun (WGS) entry which is preliminary data.</text>
</comment>
<evidence type="ECO:0000256" key="1">
    <source>
        <dbReference type="SAM" id="MobiDB-lite"/>
    </source>
</evidence>
<feature type="compositionally biased region" description="Basic and acidic residues" evidence="1">
    <location>
        <begin position="282"/>
        <end position="301"/>
    </location>
</feature>
<feature type="compositionally biased region" description="Basic and acidic residues" evidence="1">
    <location>
        <begin position="684"/>
        <end position="707"/>
    </location>
</feature>
<feature type="region of interest" description="Disordered" evidence="1">
    <location>
        <begin position="508"/>
        <end position="769"/>
    </location>
</feature>
<reference evidence="2 3" key="1">
    <citation type="submission" date="2023-03" db="EMBL/GenBank/DDBJ databases">
        <title>Genome sequence of Lichtheimia ornata CBS 291.66.</title>
        <authorList>
            <person name="Mohabir J.T."/>
            <person name="Shea T.P."/>
            <person name="Kurbessoian T."/>
            <person name="Berby B."/>
            <person name="Fontaine J."/>
            <person name="Livny J."/>
            <person name="Gnirke A."/>
            <person name="Stajich J.E."/>
            <person name="Cuomo C.A."/>
        </authorList>
    </citation>
    <scope>NUCLEOTIDE SEQUENCE [LARGE SCALE GENOMIC DNA]</scope>
    <source>
        <strain evidence="2">CBS 291.66</strain>
    </source>
</reference>
<feature type="compositionally biased region" description="Acidic residues" evidence="1">
    <location>
        <begin position="625"/>
        <end position="637"/>
    </location>
</feature>
<protein>
    <recommendedName>
        <fullName evidence="4">BRCT domain-containing protein</fullName>
    </recommendedName>
</protein>
<evidence type="ECO:0000313" key="2">
    <source>
        <dbReference type="EMBL" id="KAJ8652523.1"/>
    </source>
</evidence>
<feature type="compositionally biased region" description="Polar residues" evidence="1">
    <location>
        <begin position="327"/>
        <end position="340"/>
    </location>
</feature>
<feature type="compositionally biased region" description="Low complexity" evidence="1">
    <location>
        <begin position="172"/>
        <end position="198"/>
    </location>
</feature>
<dbReference type="InterPro" id="IPR036420">
    <property type="entry name" value="BRCT_dom_sf"/>
</dbReference>
<feature type="compositionally biased region" description="Polar residues" evidence="1">
    <location>
        <begin position="1"/>
        <end position="13"/>
    </location>
</feature>
<feature type="compositionally biased region" description="Low complexity" evidence="1">
    <location>
        <begin position="54"/>
        <end position="67"/>
    </location>
</feature>
<feature type="compositionally biased region" description="Polar residues" evidence="1">
    <location>
        <begin position="639"/>
        <end position="652"/>
    </location>
</feature>
<feature type="compositionally biased region" description="Low complexity" evidence="1">
    <location>
        <begin position="743"/>
        <end position="752"/>
    </location>
</feature>
<organism evidence="2 3">
    <name type="scientific">Lichtheimia ornata</name>
    <dbReference type="NCBI Taxonomy" id="688661"/>
    <lineage>
        <taxon>Eukaryota</taxon>
        <taxon>Fungi</taxon>
        <taxon>Fungi incertae sedis</taxon>
        <taxon>Mucoromycota</taxon>
        <taxon>Mucoromycotina</taxon>
        <taxon>Mucoromycetes</taxon>
        <taxon>Mucorales</taxon>
        <taxon>Lichtheimiaceae</taxon>
        <taxon>Lichtheimia</taxon>
    </lineage>
</organism>
<dbReference type="Proteomes" id="UP001234581">
    <property type="component" value="Unassembled WGS sequence"/>
</dbReference>
<feature type="compositionally biased region" description="Polar residues" evidence="1">
    <location>
        <begin position="199"/>
        <end position="215"/>
    </location>
</feature>
<feature type="compositionally biased region" description="Low complexity" evidence="1">
    <location>
        <begin position="548"/>
        <end position="562"/>
    </location>
</feature>
<feature type="region of interest" description="Disordered" evidence="1">
    <location>
        <begin position="278"/>
        <end position="346"/>
    </location>
</feature>
<evidence type="ECO:0008006" key="4">
    <source>
        <dbReference type="Google" id="ProtNLM"/>
    </source>
</evidence>
<feature type="region of interest" description="Disordered" evidence="1">
    <location>
        <begin position="120"/>
        <end position="220"/>
    </location>
</feature>
<feature type="compositionally biased region" description="Polar residues" evidence="1">
    <location>
        <begin position="21"/>
        <end position="31"/>
    </location>
</feature>
<sequence length="950" mass="104044">MSYNQGYGNQQMKSGGAYNDPTIQTAPNTGFEQAYGTGNDVYDSGNPGGGAGAYGTTQQSGTGYDSGNAVNTGQNVGGYDTTQSAGGGYNDTSGYNNMGYDTTQASGGGFNDDTAGGYGGTRTGYDTTQSSGGGYNDDNIGGYGGSTQQQGYGGGAAAPQQQGFDTTGGNAQQQGFGQQQGYGQPQQQQQQSFDPSQQTSDYGQQPQQAVGSQHRPSAGEKIKGGLEKLAGKLTGNPAKAAHGDDVAHGRNISFFFDTTITSSDLKVTMSDEDATLPYSIDDDVHSSFGEQHESPETRNVVEDDQDDSREESGPIDNEQPKGLGDPQYSSRSLNSTGSDLSKSHDDQSQPILLAMRDQLAAYPYGQHLATRPKNQSNGSSNLSFGFEYPEVHAAVNVMKSNHGVVSRMAIDDPPMPIEEIPGVRREDIDRFKKKDGDARAPEELMEGSDFRRRERHKAEQYKNEHSQMKKYNTDPVYKPYPVPEEDSMMMEPPAKRRRYSHGTMEGDFGLGPGSSLGRALKEIEQPPKMRRYNTQSTIVIESLESESIEPVLSSDLSGQHSSSFEKQPSIDDDDDDDYGQRLRQASPARSEAPDVAAENDKIDLQYLSSLEPIEPAIEDQHANQEDDAEDAQQENQDEGTQQENQDEGTQQVKQDEDAKGDQQAQQDEDAKGDQQAQQDEDAKDDQQAKQDEDGKDDQHAQQDEGAKDAQQAKQGELAEDAVSAPAPSSSQQKSSNKKRSKSTSRSSTTKPQPIAERLRRRNPPQNRISVTYSSTVKEDDIFNQWKKLTKSSIYPTISEADTSDWHQCNVMVFKVDPSTNKPAPTAKYIYARLADKPIISMEWLHASVEADMIQEYAKFRISEEPVQNHPLKGKSIYFAIQRLNEEDALYKKTYQRPLVNVLHGKLLRKEPQEPDANTVVIVDAGSDSAAKFKERGIATMTRDELRASVQ</sequence>
<dbReference type="Gene3D" id="3.40.50.10190">
    <property type="entry name" value="BRCT domain"/>
    <property type="match status" value="1"/>
</dbReference>
<dbReference type="SUPFAM" id="SSF52113">
    <property type="entry name" value="BRCT domain"/>
    <property type="match status" value="1"/>
</dbReference>
<dbReference type="RefSeq" id="XP_058337437.1">
    <property type="nucleotide sequence ID" value="XM_058491809.1"/>
</dbReference>
<dbReference type="EMBL" id="JARTCD010000102">
    <property type="protein sequence ID" value="KAJ8652523.1"/>
    <property type="molecule type" value="Genomic_DNA"/>
</dbReference>
<gene>
    <name evidence="2" type="ORF">O0I10_011847</name>
</gene>
<feature type="region of interest" description="Disordered" evidence="1">
    <location>
        <begin position="1"/>
        <end position="69"/>
    </location>
</feature>